<evidence type="ECO:0000256" key="1">
    <source>
        <dbReference type="SAM" id="MobiDB-lite"/>
    </source>
</evidence>
<name>A0AAV2DAJ4_9ROSI</name>
<dbReference type="AlphaFoldDB" id="A0AAV2DAJ4"/>
<reference evidence="2 3" key="1">
    <citation type="submission" date="2024-04" db="EMBL/GenBank/DDBJ databases">
        <authorList>
            <person name="Fracassetti M."/>
        </authorList>
    </citation>
    <scope>NUCLEOTIDE SEQUENCE [LARGE SCALE GENOMIC DNA]</scope>
</reference>
<feature type="compositionally biased region" description="Basic residues" evidence="1">
    <location>
        <begin position="213"/>
        <end position="232"/>
    </location>
</feature>
<dbReference type="Proteomes" id="UP001497516">
    <property type="component" value="Chromosome 2"/>
</dbReference>
<proteinExistence type="predicted"/>
<sequence length="232" mass="25100">MIGKPLWFDQSTRLGRRMGFPKVCVEMSIDSKFPETLKLVPNHKPAFEVSLEYCNRPVGCQKCRVFGHQCDNVEEVRAEVCSQVIEGGENATGSAGQMILDSILASKGKAQESAEVACHNLNIAVANLVKSIEQGVLSEWQRVGSIELPSEGELQTAMVEQVTSPAREASITPVTNRYQNLAVESFEVGNILVSSPVSHNLDDFPVLEGGGKGKGKQGKKGPGRPAKPKPKK</sequence>
<evidence type="ECO:0000313" key="3">
    <source>
        <dbReference type="Proteomes" id="UP001497516"/>
    </source>
</evidence>
<protein>
    <submittedName>
        <fullName evidence="2">Uncharacterized protein</fullName>
    </submittedName>
</protein>
<evidence type="ECO:0000313" key="2">
    <source>
        <dbReference type="EMBL" id="CAL1370904.1"/>
    </source>
</evidence>
<feature type="region of interest" description="Disordered" evidence="1">
    <location>
        <begin position="203"/>
        <end position="232"/>
    </location>
</feature>
<dbReference type="EMBL" id="OZ034815">
    <property type="protein sequence ID" value="CAL1370904.1"/>
    <property type="molecule type" value="Genomic_DNA"/>
</dbReference>
<accession>A0AAV2DAJ4</accession>
<gene>
    <name evidence="2" type="ORF">LTRI10_LOCUS12997</name>
</gene>
<organism evidence="2 3">
    <name type="scientific">Linum trigynum</name>
    <dbReference type="NCBI Taxonomy" id="586398"/>
    <lineage>
        <taxon>Eukaryota</taxon>
        <taxon>Viridiplantae</taxon>
        <taxon>Streptophyta</taxon>
        <taxon>Embryophyta</taxon>
        <taxon>Tracheophyta</taxon>
        <taxon>Spermatophyta</taxon>
        <taxon>Magnoliopsida</taxon>
        <taxon>eudicotyledons</taxon>
        <taxon>Gunneridae</taxon>
        <taxon>Pentapetalae</taxon>
        <taxon>rosids</taxon>
        <taxon>fabids</taxon>
        <taxon>Malpighiales</taxon>
        <taxon>Linaceae</taxon>
        <taxon>Linum</taxon>
    </lineage>
</organism>
<keyword evidence="3" id="KW-1185">Reference proteome</keyword>